<dbReference type="RefSeq" id="WP_145269165.1">
    <property type="nucleotide sequence ID" value="NZ_CP036426.1"/>
</dbReference>
<dbReference type="InterPro" id="IPR019734">
    <property type="entry name" value="TPR_rpt"/>
</dbReference>
<gene>
    <name evidence="4" type="ORF">ElP_22270</name>
</gene>
<dbReference type="Gene3D" id="1.25.40.10">
    <property type="entry name" value="Tetratricopeptide repeat domain"/>
    <property type="match status" value="1"/>
</dbReference>
<dbReference type="PROSITE" id="PS50005">
    <property type="entry name" value="TPR"/>
    <property type="match status" value="1"/>
</dbReference>
<dbReference type="KEGG" id="tpla:ElP_22270"/>
<dbReference type="EMBL" id="CP036426">
    <property type="protein sequence ID" value="QDV34342.1"/>
    <property type="molecule type" value="Genomic_DNA"/>
</dbReference>
<proteinExistence type="predicted"/>
<keyword evidence="3" id="KW-0732">Signal</keyword>
<protein>
    <submittedName>
        <fullName evidence="4">Uncharacterized protein</fullName>
    </submittedName>
</protein>
<accession>A0A518H0H5</accession>
<keyword evidence="1" id="KW-0802">TPR repeat</keyword>
<keyword evidence="5" id="KW-1185">Reference proteome</keyword>
<feature type="chain" id="PRO_5022095229" evidence="3">
    <location>
        <begin position="25"/>
        <end position="364"/>
    </location>
</feature>
<evidence type="ECO:0000313" key="4">
    <source>
        <dbReference type="EMBL" id="QDV34342.1"/>
    </source>
</evidence>
<evidence type="ECO:0000256" key="1">
    <source>
        <dbReference type="PROSITE-ProRule" id="PRU00339"/>
    </source>
</evidence>
<reference evidence="4 5" key="1">
    <citation type="submission" date="2019-02" db="EMBL/GenBank/DDBJ databases">
        <title>Deep-cultivation of Planctomycetes and their phenomic and genomic characterization uncovers novel biology.</title>
        <authorList>
            <person name="Wiegand S."/>
            <person name="Jogler M."/>
            <person name="Boedeker C."/>
            <person name="Pinto D."/>
            <person name="Vollmers J."/>
            <person name="Rivas-Marin E."/>
            <person name="Kohn T."/>
            <person name="Peeters S.H."/>
            <person name="Heuer A."/>
            <person name="Rast P."/>
            <person name="Oberbeckmann S."/>
            <person name="Bunk B."/>
            <person name="Jeske O."/>
            <person name="Meyerdierks A."/>
            <person name="Storesund J.E."/>
            <person name="Kallscheuer N."/>
            <person name="Luecker S."/>
            <person name="Lage O.M."/>
            <person name="Pohl T."/>
            <person name="Merkel B.J."/>
            <person name="Hornburger P."/>
            <person name="Mueller R.-W."/>
            <person name="Bruemmer F."/>
            <person name="Labrenz M."/>
            <person name="Spormann A.M."/>
            <person name="Op den Camp H."/>
            <person name="Overmann J."/>
            <person name="Amann R."/>
            <person name="Jetten M.S.M."/>
            <person name="Mascher T."/>
            <person name="Medema M.H."/>
            <person name="Devos D.P."/>
            <person name="Kaster A.-K."/>
            <person name="Ovreas L."/>
            <person name="Rohde M."/>
            <person name="Galperin M.Y."/>
            <person name="Jogler C."/>
        </authorList>
    </citation>
    <scope>NUCLEOTIDE SEQUENCE [LARGE SCALE GENOMIC DNA]</scope>
    <source>
        <strain evidence="4 5">ElP</strain>
    </source>
</reference>
<feature type="compositionally biased region" description="Basic and acidic residues" evidence="2">
    <location>
        <begin position="268"/>
        <end position="285"/>
    </location>
</feature>
<dbReference type="Proteomes" id="UP000317835">
    <property type="component" value="Chromosome"/>
</dbReference>
<dbReference type="InterPro" id="IPR011990">
    <property type="entry name" value="TPR-like_helical_dom_sf"/>
</dbReference>
<dbReference type="AlphaFoldDB" id="A0A518H0H5"/>
<sequence precursor="true">MLDRPRSVSLIVLALLGPIAGAPAQVEPTGESGAVPAAFGPYSDLIGRWKGQAVPADDPLRGWRESHEWAWAFEGGKPVGMALAIEGGKVLKAGRLTFDPESSSYRLEGIGPGGESVAFVGTRDSKTNAMTLGRSGPEGEDRLTIRPNSNGIRSDFWFDRKAPGSPQYARLVRANLGKEGVTFAAGGAVTGGSRCIVTGGAATIAVSAGGSTFPVCCSGCRDEVLADPGKYAQQLKERMASAPSDGSNAIGTGRGDGSFGPTPGRSSEVAKGDAPKPGDLGDRPDPGVGPDEDPEPDPEPSPTPSADAEARRKAASLLRLGQTLEKQGKADGALGFYRRVVSEAPGTPEAKTAGARIEALTEED</sequence>
<evidence type="ECO:0000256" key="2">
    <source>
        <dbReference type="SAM" id="MobiDB-lite"/>
    </source>
</evidence>
<organism evidence="4 5">
    <name type="scientific">Tautonia plasticadhaerens</name>
    <dbReference type="NCBI Taxonomy" id="2527974"/>
    <lineage>
        <taxon>Bacteria</taxon>
        <taxon>Pseudomonadati</taxon>
        <taxon>Planctomycetota</taxon>
        <taxon>Planctomycetia</taxon>
        <taxon>Isosphaerales</taxon>
        <taxon>Isosphaeraceae</taxon>
        <taxon>Tautonia</taxon>
    </lineage>
</organism>
<evidence type="ECO:0000256" key="3">
    <source>
        <dbReference type="SAM" id="SignalP"/>
    </source>
</evidence>
<name>A0A518H0H5_9BACT</name>
<feature type="region of interest" description="Disordered" evidence="2">
    <location>
        <begin position="344"/>
        <end position="364"/>
    </location>
</feature>
<dbReference type="OrthoDB" id="281529at2"/>
<feature type="region of interest" description="Disordered" evidence="2">
    <location>
        <begin position="235"/>
        <end position="315"/>
    </location>
</feature>
<feature type="repeat" description="TPR" evidence="1">
    <location>
        <begin position="314"/>
        <end position="347"/>
    </location>
</feature>
<feature type="signal peptide" evidence="3">
    <location>
        <begin position="1"/>
        <end position="24"/>
    </location>
</feature>
<evidence type="ECO:0000313" key="5">
    <source>
        <dbReference type="Proteomes" id="UP000317835"/>
    </source>
</evidence>